<keyword evidence="2" id="KW-1185">Reference proteome</keyword>
<evidence type="ECO:0008006" key="3">
    <source>
        <dbReference type="Google" id="ProtNLM"/>
    </source>
</evidence>
<proteinExistence type="predicted"/>
<comment type="caution">
    <text evidence="1">The sequence shown here is derived from an EMBL/GenBank/DDBJ whole genome shotgun (WGS) entry which is preliminary data.</text>
</comment>
<accession>A0A9N8H8R7</accession>
<reference evidence="1" key="1">
    <citation type="submission" date="2020-06" db="EMBL/GenBank/DDBJ databases">
        <authorList>
            <consortium name="Plant Systems Biology data submission"/>
        </authorList>
    </citation>
    <scope>NUCLEOTIDE SEQUENCE</scope>
    <source>
        <strain evidence="1">D6</strain>
    </source>
</reference>
<dbReference type="EMBL" id="CAICTM010000097">
    <property type="protein sequence ID" value="CAB9501028.1"/>
    <property type="molecule type" value="Genomic_DNA"/>
</dbReference>
<dbReference type="Gene3D" id="3.40.525.10">
    <property type="entry name" value="CRAL-TRIO lipid binding domain"/>
    <property type="match status" value="1"/>
</dbReference>
<dbReference type="AlphaFoldDB" id="A0A9N8H8R7"/>
<evidence type="ECO:0000313" key="2">
    <source>
        <dbReference type="Proteomes" id="UP001153069"/>
    </source>
</evidence>
<evidence type="ECO:0000313" key="1">
    <source>
        <dbReference type="EMBL" id="CAB9501028.1"/>
    </source>
</evidence>
<protein>
    <recommendedName>
        <fullName evidence="3">CRAL-TRIO domain-containing protein</fullName>
    </recommendedName>
</protein>
<gene>
    <name evidence="1" type="ORF">SEMRO_98_G050370.1</name>
</gene>
<name>A0A9N8H8R7_9STRA</name>
<organism evidence="1 2">
    <name type="scientific">Seminavis robusta</name>
    <dbReference type="NCBI Taxonomy" id="568900"/>
    <lineage>
        <taxon>Eukaryota</taxon>
        <taxon>Sar</taxon>
        <taxon>Stramenopiles</taxon>
        <taxon>Ochrophyta</taxon>
        <taxon>Bacillariophyta</taxon>
        <taxon>Bacillariophyceae</taxon>
        <taxon>Bacillariophycidae</taxon>
        <taxon>Naviculales</taxon>
        <taxon>Naviculaceae</taxon>
        <taxon>Seminavis</taxon>
    </lineage>
</organism>
<dbReference type="InterPro" id="IPR036865">
    <property type="entry name" value="CRAL-TRIO_dom_sf"/>
</dbReference>
<sequence>MTKTVVTPTALTTAVQPLGGHMRFELTDEEREEIIALKKACESEGIKYRSIFELAKYCLVVRSQVDSNDPKAAEKRTALALKRMKKRRTWEANHGMSKIDNMEAIKEIEKDAPGFFVVRYAKDMEGHPVVGHHHAYSPYKYMFTGKQNLGKYLAAEQYRLDLGAADMEEARTGIAVVSVADEMWGLTGAYRYLRVITKAKDNCNDMHPNRIRRVYSEIPVFGHHLVETCKAMLPKKIADRIVIHSSVAQLEAKLVKAVEGEDPTDIVAWCERKEAIYQESVRRVGL</sequence>
<dbReference type="Proteomes" id="UP001153069">
    <property type="component" value="Unassembled WGS sequence"/>
</dbReference>